<sequence length="544" mass="62128">MSMEQTMSHYVVISSFILSLYCIARVSHTIWWKPKRLERHLKQQGIRGTPYKLLFGDMKDLVKQITEAWSSPLDISHHIVSRVDPFTNNIFQKYGILSLQIFLCYIRNNNELMVDEKRCADIGRIALCWMGTTPRSIITDPELMKEVLSNKLGHFQKPPLNPLITILTRGLTTLEGEKWAMHRRVINPAFHLDKLKGMVPVFSNSCGTLIEQWKTLVGAQGTSELDVWPEFQNLTGDIISRTAFGSNYEEGKKILKLQKELQVLVIEAMRTSYIPGFRFIPTKKNKKRWSLDKTITSMFRTLIEKKESAMRSGASSSDDLLGLLLQSNRQNNLEHNIQGIKNTQMTMEEVTEECKLFYLAGHETTSSWLTWTMIVLAMHPNWQEKARAEVLQICGKKEPGFEAINRLKNVTMILNEVLRLYSPVIALYLHTYKETKIGDICLPAGVDLTLPTLLINHNPEFWGNDVEEFKPESFSEGVSKASKDQLAFFPFGWGPRTCIGQHFAMIEAKVALAMILQHFSFDLSPSYAHAPHTVMTLQPQHGAQ</sequence>
<proteinExistence type="inferred from homology"/>
<keyword evidence="9 12" id="KW-0503">Monooxygenase</keyword>
<feature type="non-terminal residue" evidence="14">
    <location>
        <position position="544"/>
    </location>
</feature>
<evidence type="ECO:0000256" key="3">
    <source>
        <dbReference type="ARBA" id="ARBA00022617"/>
    </source>
</evidence>
<dbReference type="PANTHER" id="PTHR24282:SF94">
    <property type="entry name" value="CYTOCHROME P450 72C1"/>
    <property type="match status" value="1"/>
</dbReference>
<feature type="transmembrane region" description="Helical" evidence="13">
    <location>
        <begin position="12"/>
        <end position="32"/>
    </location>
</feature>
<dbReference type="PROSITE" id="PS00086">
    <property type="entry name" value="CYTOCHROME_P450"/>
    <property type="match status" value="1"/>
</dbReference>
<dbReference type="GO" id="GO:0005506">
    <property type="term" value="F:iron ion binding"/>
    <property type="evidence" value="ECO:0007669"/>
    <property type="project" value="InterPro"/>
</dbReference>
<dbReference type="Gene3D" id="1.10.630.10">
    <property type="entry name" value="Cytochrome P450"/>
    <property type="match status" value="1"/>
</dbReference>
<dbReference type="Pfam" id="PF00067">
    <property type="entry name" value="p450"/>
    <property type="match status" value="1"/>
</dbReference>
<dbReference type="GO" id="GO:0016705">
    <property type="term" value="F:oxidoreductase activity, acting on paired donors, with incorporation or reduction of molecular oxygen"/>
    <property type="evidence" value="ECO:0007669"/>
    <property type="project" value="InterPro"/>
</dbReference>
<keyword evidence="4 13" id="KW-0812">Transmembrane</keyword>
<reference evidence="14" key="1">
    <citation type="submission" date="2022-12" db="EMBL/GenBank/DDBJ databases">
        <title>Draft genome assemblies for two species of Escallonia (Escalloniales).</title>
        <authorList>
            <person name="Chanderbali A."/>
            <person name="Dervinis C."/>
            <person name="Anghel I."/>
            <person name="Soltis D."/>
            <person name="Soltis P."/>
            <person name="Zapata F."/>
        </authorList>
    </citation>
    <scope>NUCLEOTIDE SEQUENCE</scope>
    <source>
        <strain evidence="14">UCBG92.1500</strain>
        <tissue evidence="14">Leaf</tissue>
    </source>
</reference>
<dbReference type="PANTHER" id="PTHR24282">
    <property type="entry name" value="CYTOCHROME P450 FAMILY MEMBER"/>
    <property type="match status" value="1"/>
</dbReference>
<keyword evidence="8 11" id="KW-0408">Iron</keyword>
<comment type="subcellular location">
    <subcellularLocation>
        <location evidence="1">Membrane</location>
    </subcellularLocation>
</comment>
<evidence type="ECO:0000313" key="14">
    <source>
        <dbReference type="EMBL" id="KAK2975982.1"/>
    </source>
</evidence>
<evidence type="ECO:0000256" key="7">
    <source>
        <dbReference type="ARBA" id="ARBA00023002"/>
    </source>
</evidence>
<organism evidence="14 15">
    <name type="scientific">Escallonia rubra</name>
    <dbReference type="NCBI Taxonomy" id="112253"/>
    <lineage>
        <taxon>Eukaryota</taxon>
        <taxon>Viridiplantae</taxon>
        <taxon>Streptophyta</taxon>
        <taxon>Embryophyta</taxon>
        <taxon>Tracheophyta</taxon>
        <taxon>Spermatophyta</taxon>
        <taxon>Magnoliopsida</taxon>
        <taxon>eudicotyledons</taxon>
        <taxon>Gunneridae</taxon>
        <taxon>Pentapetalae</taxon>
        <taxon>asterids</taxon>
        <taxon>campanulids</taxon>
        <taxon>Escalloniales</taxon>
        <taxon>Escalloniaceae</taxon>
        <taxon>Escallonia</taxon>
    </lineage>
</organism>
<evidence type="ECO:0000256" key="4">
    <source>
        <dbReference type="ARBA" id="ARBA00022692"/>
    </source>
</evidence>
<accession>A0AA88QTT7</accession>
<keyword evidence="10 13" id="KW-0472">Membrane</keyword>
<dbReference type="InterPro" id="IPR017972">
    <property type="entry name" value="Cyt_P450_CS"/>
</dbReference>
<evidence type="ECO:0000313" key="15">
    <source>
        <dbReference type="Proteomes" id="UP001187471"/>
    </source>
</evidence>
<evidence type="ECO:0008006" key="16">
    <source>
        <dbReference type="Google" id="ProtNLM"/>
    </source>
</evidence>
<dbReference type="PRINTS" id="PR00385">
    <property type="entry name" value="P450"/>
</dbReference>
<evidence type="ECO:0000256" key="6">
    <source>
        <dbReference type="ARBA" id="ARBA00022989"/>
    </source>
</evidence>
<dbReference type="GO" id="GO:0016020">
    <property type="term" value="C:membrane"/>
    <property type="evidence" value="ECO:0007669"/>
    <property type="project" value="UniProtKB-SubCell"/>
</dbReference>
<dbReference type="EMBL" id="JAVXUO010002134">
    <property type="protein sequence ID" value="KAK2975982.1"/>
    <property type="molecule type" value="Genomic_DNA"/>
</dbReference>
<comment type="similarity">
    <text evidence="2 12">Belongs to the cytochrome P450 family.</text>
</comment>
<keyword evidence="6 13" id="KW-1133">Transmembrane helix</keyword>
<dbReference type="InterPro" id="IPR002401">
    <property type="entry name" value="Cyt_P450_E_grp-I"/>
</dbReference>
<dbReference type="GO" id="GO:0004497">
    <property type="term" value="F:monooxygenase activity"/>
    <property type="evidence" value="ECO:0007669"/>
    <property type="project" value="UniProtKB-KW"/>
</dbReference>
<dbReference type="GO" id="GO:0020037">
    <property type="term" value="F:heme binding"/>
    <property type="evidence" value="ECO:0007669"/>
    <property type="project" value="InterPro"/>
</dbReference>
<keyword evidence="3 11" id="KW-0349">Heme</keyword>
<evidence type="ECO:0000256" key="9">
    <source>
        <dbReference type="ARBA" id="ARBA00023033"/>
    </source>
</evidence>
<feature type="binding site" description="axial binding residue" evidence="11">
    <location>
        <position position="498"/>
    </location>
    <ligand>
        <name>heme</name>
        <dbReference type="ChEBI" id="CHEBI:30413"/>
    </ligand>
    <ligandPart>
        <name>Fe</name>
        <dbReference type="ChEBI" id="CHEBI:18248"/>
    </ligandPart>
</feature>
<dbReference type="AlphaFoldDB" id="A0AA88QTT7"/>
<dbReference type="FunFam" id="1.10.630.10:FF:000029">
    <property type="entry name" value="Cytochrome P450 734A1"/>
    <property type="match status" value="1"/>
</dbReference>
<name>A0AA88QTT7_9ASTE</name>
<evidence type="ECO:0000256" key="5">
    <source>
        <dbReference type="ARBA" id="ARBA00022723"/>
    </source>
</evidence>
<comment type="cofactor">
    <cofactor evidence="11">
        <name>heme</name>
        <dbReference type="ChEBI" id="CHEBI:30413"/>
    </cofactor>
</comment>
<evidence type="ECO:0000256" key="1">
    <source>
        <dbReference type="ARBA" id="ARBA00004370"/>
    </source>
</evidence>
<evidence type="ECO:0000256" key="11">
    <source>
        <dbReference type="PIRSR" id="PIRSR602401-1"/>
    </source>
</evidence>
<dbReference type="PRINTS" id="PR00463">
    <property type="entry name" value="EP450I"/>
</dbReference>
<dbReference type="InterPro" id="IPR001128">
    <property type="entry name" value="Cyt_P450"/>
</dbReference>
<dbReference type="InterPro" id="IPR050665">
    <property type="entry name" value="Cytochrome_P450_Monooxygen"/>
</dbReference>
<keyword evidence="7 12" id="KW-0560">Oxidoreductase</keyword>
<dbReference type="Proteomes" id="UP001187471">
    <property type="component" value="Unassembled WGS sequence"/>
</dbReference>
<evidence type="ECO:0000256" key="8">
    <source>
        <dbReference type="ARBA" id="ARBA00023004"/>
    </source>
</evidence>
<dbReference type="InterPro" id="IPR036396">
    <property type="entry name" value="Cyt_P450_sf"/>
</dbReference>
<keyword evidence="15" id="KW-1185">Reference proteome</keyword>
<keyword evidence="5 11" id="KW-0479">Metal-binding</keyword>
<protein>
    <recommendedName>
        <fullName evidence="16">Cytochrome P450</fullName>
    </recommendedName>
</protein>
<evidence type="ECO:0000256" key="2">
    <source>
        <dbReference type="ARBA" id="ARBA00010617"/>
    </source>
</evidence>
<evidence type="ECO:0000256" key="12">
    <source>
        <dbReference type="RuleBase" id="RU000461"/>
    </source>
</evidence>
<evidence type="ECO:0000256" key="10">
    <source>
        <dbReference type="ARBA" id="ARBA00023136"/>
    </source>
</evidence>
<evidence type="ECO:0000256" key="13">
    <source>
        <dbReference type="SAM" id="Phobius"/>
    </source>
</evidence>
<comment type="caution">
    <text evidence="14">The sequence shown here is derived from an EMBL/GenBank/DDBJ whole genome shotgun (WGS) entry which is preliminary data.</text>
</comment>
<dbReference type="SUPFAM" id="SSF48264">
    <property type="entry name" value="Cytochrome P450"/>
    <property type="match status" value="1"/>
</dbReference>
<gene>
    <name evidence="14" type="ORF">RJ640_013013</name>
</gene>